<dbReference type="GO" id="GO:1990904">
    <property type="term" value="C:ribonucleoprotein complex"/>
    <property type="evidence" value="ECO:0007669"/>
    <property type="project" value="UniProtKB-KW"/>
</dbReference>
<dbReference type="InterPro" id="IPR034704">
    <property type="entry name" value="Ribosomal_bL28/bL31-like_sf"/>
</dbReference>
<proteinExistence type="inferred from homology"/>
<dbReference type="InterPro" id="IPR002150">
    <property type="entry name" value="Ribosomal_bL31"/>
</dbReference>
<name>A0A3B1D9T9_9ZZZZ</name>
<evidence type="ECO:0000313" key="3">
    <source>
        <dbReference type="EMBL" id="VAX25437.1"/>
    </source>
</evidence>
<accession>A0A3B1D9T9</accession>
<dbReference type="PANTHER" id="PTHR33280:SF1">
    <property type="entry name" value="LARGE RIBOSOMAL SUBUNIT PROTEIN BL31C"/>
    <property type="match status" value="1"/>
</dbReference>
<dbReference type="GO" id="GO:0006412">
    <property type="term" value="P:translation"/>
    <property type="evidence" value="ECO:0007669"/>
    <property type="project" value="InterPro"/>
</dbReference>
<keyword evidence="2" id="KW-0687">Ribonucleoprotein</keyword>
<dbReference type="Pfam" id="PF01197">
    <property type="entry name" value="Ribosomal_L31"/>
    <property type="match status" value="1"/>
</dbReference>
<dbReference type="InterPro" id="IPR027493">
    <property type="entry name" value="Ribosomal_bL31_B"/>
</dbReference>
<reference evidence="3" key="1">
    <citation type="submission" date="2018-06" db="EMBL/GenBank/DDBJ databases">
        <authorList>
            <person name="Zhirakovskaya E."/>
        </authorList>
    </citation>
    <scope>NUCLEOTIDE SEQUENCE</scope>
</reference>
<evidence type="ECO:0000256" key="1">
    <source>
        <dbReference type="ARBA" id="ARBA00022980"/>
    </source>
</evidence>
<dbReference type="GO" id="GO:0005840">
    <property type="term" value="C:ribosome"/>
    <property type="evidence" value="ECO:0007669"/>
    <property type="project" value="UniProtKB-KW"/>
</dbReference>
<protein>
    <submittedName>
        <fullName evidence="3">LSU ribosomal protein L31p @ LSU ribosomal protein L31p, zinc-independent</fullName>
    </submittedName>
</protein>
<dbReference type="EMBL" id="UOGD01000299">
    <property type="protein sequence ID" value="VAX25437.1"/>
    <property type="molecule type" value="Genomic_DNA"/>
</dbReference>
<dbReference type="AlphaFoldDB" id="A0A3B1D9T9"/>
<sequence length="82" mass="9592">MKKGIHPENYRPVVFKDMSMDYAFIIRSTAETSDTIEWEDGNTYPLVKLEISDKSHPFFTGKQMILDSAGRVERFNRKYGKK</sequence>
<dbReference type="PROSITE" id="PS01143">
    <property type="entry name" value="RIBOSOMAL_L31"/>
    <property type="match status" value="1"/>
</dbReference>
<gene>
    <name evidence="3" type="ORF">MNBD_IGNAVI01-439</name>
</gene>
<dbReference type="InterPro" id="IPR042105">
    <property type="entry name" value="Ribosomal_bL31_sf"/>
</dbReference>
<dbReference type="SUPFAM" id="SSF143800">
    <property type="entry name" value="L28p-like"/>
    <property type="match status" value="1"/>
</dbReference>
<dbReference type="NCBIfam" id="TIGR00105">
    <property type="entry name" value="L31"/>
    <property type="match status" value="1"/>
</dbReference>
<keyword evidence="1 3" id="KW-0689">Ribosomal protein</keyword>
<dbReference type="GO" id="GO:0003735">
    <property type="term" value="F:structural constituent of ribosome"/>
    <property type="evidence" value="ECO:0007669"/>
    <property type="project" value="InterPro"/>
</dbReference>
<dbReference type="NCBIfam" id="NF002462">
    <property type="entry name" value="PRK01678.1"/>
    <property type="match status" value="1"/>
</dbReference>
<dbReference type="PRINTS" id="PR01249">
    <property type="entry name" value="RIBOSOMALL31"/>
</dbReference>
<organism evidence="3">
    <name type="scientific">hydrothermal vent metagenome</name>
    <dbReference type="NCBI Taxonomy" id="652676"/>
    <lineage>
        <taxon>unclassified sequences</taxon>
        <taxon>metagenomes</taxon>
        <taxon>ecological metagenomes</taxon>
    </lineage>
</organism>
<evidence type="ECO:0000256" key="2">
    <source>
        <dbReference type="ARBA" id="ARBA00023274"/>
    </source>
</evidence>
<dbReference type="Gene3D" id="4.10.830.30">
    <property type="entry name" value="Ribosomal protein L31"/>
    <property type="match status" value="1"/>
</dbReference>
<dbReference type="HAMAP" id="MF_00502">
    <property type="entry name" value="Ribosomal_bL31_2"/>
    <property type="match status" value="1"/>
</dbReference>
<dbReference type="PANTHER" id="PTHR33280">
    <property type="entry name" value="50S RIBOSOMAL PROTEIN L31, CHLOROPLASTIC"/>
    <property type="match status" value="1"/>
</dbReference>